<evidence type="ECO:0000313" key="1">
    <source>
        <dbReference type="EMBL" id="MCU4751936.1"/>
    </source>
</evidence>
<keyword evidence="2" id="KW-1185">Reference proteome</keyword>
<accession>A0AAP2Z7A2</accession>
<dbReference type="EMBL" id="JAOPJZ010000004">
    <property type="protein sequence ID" value="MCU4751936.1"/>
    <property type="molecule type" value="Genomic_DNA"/>
</dbReference>
<organism evidence="1 2">
    <name type="scientific">Natronosalvus hydrolyticus</name>
    <dbReference type="NCBI Taxonomy" id="2979988"/>
    <lineage>
        <taxon>Archaea</taxon>
        <taxon>Methanobacteriati</taxon>
        <taxon>Methanobacteriota</taxon>
        <taxon>Stenosarchaea group</taxon>
        <taxon>Halobacteria</taxon>
        <taxon>Halobacteriales</taxon>
        <taxon>Natrialbaceae</taxon>
        <taxon>Natronosalvus</taxon>
    </lineage>
</organism>
<protein>
    <submittedName>
        <fullName evidence="1">Uncharacterized protein</fullName>
    </submittedName>
</protein>
<reference evidence="1 2" key="1">
    <citation type="submission" date="2022-09" db="EMBL/GenBank/DDBJ databases">
        <title>Enrichment on poylsaccharides allowed isolation of novel metabolic and taxonomic groups of Haloarchaea.</title>
        <authorList>
            <person name="Sorokin D.Y."/>
            <person name="Elcheninov A.G."/>
            <person name="Khizhniak T.V."/>
            <person name="Kolganova T.V."/>
            <person name="Kublanov I.V."/>
        </authorList>
    </citation>
    <scope>NUCLEOTIDE SEQUENCE [LARGE SCALE GENOMIC DNA]</scope>
    <source>
        <strain evidence="1 2">AArc-curdl1</strain>
    </source>
</reference>
<dbReference type="AlphaFoldDB" id="A0AAP2Z7A2"/>
<sequence length="157" mass="17810">MGEFADDVIVRLKDRLERELPFYRWETEYRIVETPVDVGGVADDSYILVELEWRRADPADNAAKIFRHLSKSRAVEGTVTVVQLFTDYYDLASGGVSSKRKNAEFVGEVAAESLGRMSYHPLDFDIDPPKAGEERFTEWKETTDSMAATVSSMIEHP</sequence>
<evidence type="ECO:0000313" key="2">
    <source>
        <dbReference type="Proteomes" id="UP001321047"/>
    </source>
</evidence>
<dbReference type="Proteomes" id="UP001321047">
    <property type="component" value="Unassembled WGS sequence"/>
</dbReference>
<gene>
    <name evidence="1" type="ORF">OB919_08060</name>
</gene>
<proteinExistence type="predicted"/>
<dbReference type="RefSeq" id="WP_342808215.1">
    <property type="nucleotide sequence ID" value="NZ_JAOPJZ010000004.1"/>
</dbReference>
<comment type="caution">
    <text evidence="1">The sequence shown here is derived from an EMBL/GenBank/DDBJ whole genome shotgun (WGS) entry which is preliminary data.</text>
</comment>
<name>A0AAP2Z7A2_9EURY</name>